<feature type="domain" description="Peptidase C14 caspase" evidence="1">
    <location>
        <begin position="59"/>
        <end position="320"/>
    </location>
</feature>
<dbReference type="Pfam" id="PF00656">
    <property type="entry name" value="Peptidase_C14"/>
    <property type="match status" value="1"/>
</dbReference>
<name>A0A450TCE9_9GAMM</name>
<gene>
    <name evidence="2" type="ORF">BECKFW1821B_GA0114236_109510</name>
</gene>
<dbReference type="AlphaFoldDB" id="A0A450TCE9"/>
<accession>A0A450TCE9</accession>
<dbReference type="PANTHER" id="PTHR48104:SF30">
    <property type="entry name" value="METACASPASE-1"/>
    <property type="match status" value="1"/>
</dbReference>
<dbReference type="InterPro" id="IPR029030">
    <property type="entry name" value="Caspase-like_dom_sf"/>
</dbReference>
<evidence type="ECO:0000259" key="1">
    <source>
        <dbReference type="Pfam" id="PF00656"/>
    </source>
</evidence>
<dbReference type="SUPFAM" id="SSF52129">
    <property type="entry name" value="Caspase-like"/>
    <property type="match status" value="1"/>
</dbReference>
<protein>
    <submittedName>
        <fullName evidence="2">Uncharacterized protein, contains caspase domain</fullName>
    </submittedName>
</protein>
<organism evidence="2">
    <name type="scientific">Candidatus Kentrum sp. FW</name>
    <dbReference type="NCBI Taxonomy" id="2126338"/>
    <lineage>
        <taxon>Bacteria</taxon>
        <taxon>Pseudomonadati</taxon>
        <taxon>Pseudomonadota</taxon>
        <taxon>Gammaproteobacteria</taxon>
        <taxon>Candidatus Kentrum</taxon>
    </lineage>
</organism>
<dbReference type="PANTHER" id="PTHR48104">
    <property type="entry name" value="METACASPASE-4"/>
    <property type="match status" value="1"/>
</dbReference>
<dbReference type="InterPro" id="IPR011600">
    <property type="entry name" value="Pept_C14_caspase"/>
</dbReference>
<reference evidence="2" key="1">
    <citation type="submission" date="2019-02" db="EMBL/GenBank/DDBJ databases">
        <authorList>
            <person name="Gruber-Vodicka R. H."/>
            <person name="Seah K. B. B."/>
        </authorList>
    </citation>
    <scope>NUCLEOTIDE SEQUENCE</scope>
    <source>
        <strain evidence="2">BECK_BZ106</strain>
    </source>
</reference>
<evidence type="ECO:0000313" key="2">
    <source>
        <dbReference type="EMBL" id="VFJ64590.1"/>
    </source>
</evidence>
<sequence length="725" mass="78899">MLQPLLFQKSPSFRRLLFLLPAITLGCQSANLSATPSAPSANLSPCSFDKTVEQPDGHRRLALIVGVGEYKNPDVPDLEGSPNDAKDFYELLTGKDGYGFPKENVCLLTNEQATQAAVEKAFQKGLIERARKEKNDVAVFFYAGHGSQMKDQNGDEPDGCDETFLFHDARTNGVTDFRDDDFNGLLAKLHDKTDQITVILDSCNAGTATRAADAGTYVARLANSADGASCKAGQGNGTDKGKVLKDLSKGLPGAVIFTAASDGTSALERSGKGVFTTALLEVLRGVGNQPLTYAQVARQVPPLVKAESYQIPYFQGDLNRVVFGNETRNRPVGWEVTEIEGEEIHLSGPPLPGIGRNAELRVYDGAVTGADSRDPAKAKATVVMNSDTKLGAVNGLSRISSKGKGKPDIKIGDLAILATPSDDALKISVRLRPAGEKGGIEKQRADALRKAIENDTEAKMLVTVTEGPGDFELRVEKNKLVLYGPENRLRTTFKKDSGAPKNLWQHARQRSLLKLKAEGGGDFTDNETLKVRLVPAKTDWKNKEHPCASIDVGEWKQAKHNSEQIIPECHKWNVEVTYVKAADKDLQPPPLLIGGLILSSDGAVFGFPRDGRAELLKPGETVKFDKKFKVRGRLKTETFRGAEPFDVQDHVLVFGTQEENPVGWHLLTEDARVRSVGRAMGGLHRELDRYVGKTRGVGDEEIISSMDITTWTKSSVTMRVIKANK</sequence>
<proteinExistence type="predicted"/>
<dbReference type="GO" id="GO:0006508">
    <property type="term" value="P:proteolysis"/>
    <property type="evidence" value="ECO:0007669"/>
    <property type="project" value="InterPro"/>
</dbReference>
<dbReference type="EMBL" id="CAADFD010000095">
    <property type="protein sequence ID" value="VFJ64590.1"/>
    <property type="molecule type" value="Genomic_DNA"/>
</dbReference>
<dbReference type="Gene3D" id="3.40.50.1460">
    <property type="match status" value="1"/>
</dbReference>
<dbReference type="GO" id="GO:0004197">
    <property type="term" value="F:cysteine-type endopeptidase activity"/>
    <property type="evidence" value="ECO:0007669"/>
    <property type="project" value="InterPro"/>
</dbReference>
<dbReference type="GO" id="GO:0005737">
    <property type="term" value="C:cytoplasm"/>
    <property type="evidence" value="ECO:0007669"/>
    <property type="project" value="TreeGrafter"/>
</dbReference>
<dbReference type="InterPro" id="IPR050452">
    <property type="entry name" value="Metacaspase"/>
</dbReference>